<evidence type="ECO:0000259" key="13">
    <source>
        <dbReference type="PROSITE" id="PS51173"/>
    </source>
</evidence>
<evidence type="ECO:0000313" key="16">
    <source>
        <dbReference type="Proteomes" id="UP000612899"/>
    </source>
</evidence>
<dbReference type="RefSeq" id="WP_239123947.1">
    <property type="nucleotide sequence ID" value="NZ_BONY01000024.1"/>
</dbReference>
<dbReference type="GO" id="GO:0030247">
    <property type="term" value="F:polysaccharide binding"/>
    <property type="evidence" value="ECO:0007669"/>
    <property type="project" value="UniProtKB-UniRule"/>
</dbReference>
<feature type="active site" description="Proton donor" evidence="10">
    <location>
        <position position="220"/>
    </location>
</feature>
<evidence type="ECO:0000256" key="5">
    <source>
        <dbReference type="ARBA" id="ARBA00022651"/>
    </source>
</evidence>
<dbReference type="InterPro" id="IPR033123">
    <property type="entry name" value="GH11_dom"/>
</dbReference>
<name>A0A8J3QAD5_9ACTN</name>
<feature type="active site" description="Nucleophile" evidence="10">
    <location>
        <position position="129"/>
    </location>
</feature>
<comment type="similarity">
    <text evidence="3 10 11">Belongs to the glycosyl hydrolase 11 (cellulase G) family.</text>
</comment>
<dbReference type="Pfam" id="PF00457">
    <property type="entry name" value="Glyco_hydro_11"/>
    <property type="match status" value="1"/>
</dbReference>
<dbReference type="PANTHER" id="PTHR46828:SF2">
    <property type="entry name" value="ENDO-1,4-BETA-XYLANASE A-RELATED"/>
    <property type="match status" value="1"/>
</dbReference>
<evidence type="ECO:0000256" key="4">
    <source>
        <dbReference type="ARBA" id="ARBA00012590"/>
    </source>
</evidence>
<dbReference type="FunFam" id="2.60.120.180:FF:000001">
    <property type="entry name" value="Endo-1,4-beta-xylanase"/>
    <property type="match status" value="1"/>
</dbReference>
<dbReference type="PROSITE" id="PS51173">
    <property type="entry name" value="CBM2"/>
    <property type="match status" value="1"/>
</dbReference>
<reference evidence="15" key="1">
    <citation type="submission" date="2021-01" db="EMBL/GenBank/DDBJ databases">
        <title>Whole genome shotgun sequence of Rhizocola hellebori NBRC 109834.</title>
        <authorList>
            <person name="Komaki H."/>
            <person name="Tamura T."/>
        </authorList>
    </citation>
    <scope>NUCLEOTIDE SEQUENCE</scope>
    <source>
        <strain evidence="15">NBRC 109834</strain>
    </source>
</reference>
<evidence type="ECO:0000256" key="9">
    <source>
        <dbReference type="ARBA" id="ARBA00023326"/>
    </source>
</evidence>
<evidence type="ECO:0000256" key="7">
    <source>
        <dbReference type="ARBA" id="ARBA00023277"/>
    </source>
</evidence>
<dbReference type="InterPro" id="IPR013319">
    <property type="entry name" value="GH11/12"/>
</dbReference>
<feature type="domain" description="CBM2" evidence="13">
    <location>
        <begin position="244"/>
        <end position="335"/>
    </location>
</feature>
<evidence type="ECO:0000256" key="10">
    <source>
        <dbReference type="PROSITE-ProRule" id="PRU01097"/>
    </source>
</evidence>
<evidence type="ECO:0000256" key="6">
    <source>
        <dbReference type="ARBA" id="ARBA00022801"/>
    </source>
</evidence>
<organism evidence="15 16">
    <name type="scientific">Rhizocola hellebori</name>
    <dbReference type="NCBI Taxonomy" id="1392758"/>
    <lineage>
        <taxon>Bacteria</taxon>
        <taxon>Bacillati</taxon>
        <taxon>Actinomycetota</taxon>
        <taxon>Actinomycetes</taxon>
        <taxon>Micromonosporales</taxon>
        <taxon>Micromonosporaceae</taxon>
        <taxon>Rhizocola</taxon>
    </lineage>
</organism>
<dbReference type="GO" id="GO:0045493">
    <property type="term" value="P:xylan catabolic process"/>
    <property type="evidence" value="ECO:0007669"/>
    <property type="project" value="UniProtKB-UniRule"/>
</dbReference>
<evidence type="ECO:0000256" key="1">
    <source>
        <dbReference type="ARBA" id="ARBA00000681"/>
    </source>
</evidence>
<dbReference type="InterPro" id="IPR008965">
    <property type="entry name" value="CBM2/CBM3_carb-bd_dom_sf"/>
</dbReference>
<dbReference type="InterPro" id="IPR001137">
    <property type="entry name" value="Glyco_hydro_11"/>
</dbReference>
<dbReference type="InterPro" id="IPR018208">
    <property type="entry name" value="GH11_AS_1"/>
</dbReference>
<keyword evidence="8 10" id="KW-0326">Glycosidase</keyword>
<evidence type="ECO:0000256" key="3">
    <source>
        <dbReference type="ARBA" id="ARBA00007792"/>
    </source>
</evidence>
<dbReference type="GO" id="GO:0031176">
    <property type="term" value="F:endo-1,4-beta-xylanase activity"/>
    <property type="evidence" value="ECO:0007669"/>
    <property type="project" value="UniProtKB-UniRule"/>
</dbReference>
<protein>
    <recommendedName>
        <fullName evidence="4 10">Endo-1,4-beta-xylanase</fullName>
        <ecNumber evidence="4 10">3.2.1.8</ecNumber>
    </recommendedName>
</protein>
<dbReference type="InterPro" id="IPR001919">
    <property type="entry name" value="CBD2"/>
</dbReference>
<dbReference type="PRINTS" id="PR00911">
    <property type="entry name" value="GLHYDRLASE11"/>
</dbReference>
<keyword evidence="6 10" id="KW-0378">Hydrolase</keyword>
<dbReference type="InterPro" id="IPR013320">
    <property type="entry name" value="ConA-like_dom_sf"/>
</dbReference>
<keyword evidence="9 10" id="KW-0624">Polysaccharide degradation</keyword>
<dbReference type="SMART" id="SM00637">
    <property type="entry name" value="CBD_II"/>
    <property type="match status" value="1"/>
</dbReference>
<dbReference type="PANTHER" id="PTHR46828">
    <property type="entry name" value="ENDO-1,4-BETA-XYLANASE A-RELATED"/>
    <property type="match status" value="1"/>
</dbReference>
<evidence type="ECO:0000313" key="15">
    <source>
        <dbReference type="EMBL" id="GIH06127.1"/>
    </source>
</evidence>
<proteinExistence type="inferred from homology"/>
<feature type="compositionally biased region" description="Pro residues" evidence="12">
    <location>
        <begin position="237"/>
        <end position="246"/>
    </location>
</feature>
<dbReference type="EC" id="3.2.1.8" evidence="4 10"/>
<feature type="domain" description="GH11" evidence="14">
    <location>
        <begin position="45"/>
        <end position="233"/>
    </location>
</feature>
<dbReference type="SUPFAM" id="SSF49384">
    <property type="entry name" value="Carbohydrate-binding domain"/>
    <property type="match status" value="1"/>
</dbReference>
<accession>A0A8J3QAD5</accession>
<comment type="caution">
    <text evidence="15">The sequence shown here is derived from an EMBL/GenBank/DDBJ whole genome shotgun (WGS) entry which is preliminary data.</text>
</comment>
<dbReference type="Gene3D" id="2.60.40.290">
    <property type="match status" value="1"/>
</dbReference>
<feature type="region of interest" description="Disordered" evidence="12">
    <location>
        <begin position="225"/>
        <end position="255"/>
    </location>
</feature>
<comment type="catalytic activity">
    <reaction evidence="1 10 11">
        <text>Endohydrolysis of (1-&gt;4)-beta-D-xylosidic linkages in xylans.</text>
        <dbReference type="EC" id="3.2.1.8"/>
    </reaction>
</comment>
<evidence type="ECO:0000256" key="8">
    <source>
        <dbReference type="ARBA" id="ARBA00023295"/>
    </source>
</evidence>
<comment type="pathway">
    <text evidence="2 10 11">Glycan degradation; xylan degradation.</text>
</comment>
<keyword evidence="16" id="KW-1185">Reference proteome</keyword>
<dbReference type="UniPathway" id="UPA00114"/>
<dbReference type="PROSITE" id="PS51761">
    <property type="entry name" value="GH11_3"/>
    <property type="match status" value="1"/>
</dbReference>
<evidence type="ECO:0000259" key="14">
    <source>
        <dbReference type="PROSITE" id="PS51761"/>
    </source>
</evidence>
<evidence type="ECO:0000256" key="2">
    <source>
        <dbReference type="ARBA" id="ARBA00004851"/>
    </source>
</evidence>
<keyword evidence="5 10" id="KW-0858">Xylan degradation</keyword>
<dbReference type="Proteomes" id="UP000612899">
    <property type="component" value="Unassembled WGS sequence"/>
</dbReference>
<dbReference type="Gene3D" id="2.60.120.180">
    <property type="match status" value="1"/>
</dbReference>
<keyword evidence="7 10" id="KW-0119">Carbohydrate metabolism</keyword>
<dbReference type="AlphaFoldDB" id="A0A8J3QAD5"/>
<evidence type="ECO:0000256" key="11">
    <source>
        <dbReference type="RuleBase" id="RU362015"/>
    </source>
</evidence>
<dbReference type="PROSITE" id="PS00776">
    <property type="entry name" value="GH11_1"/>
    <property type="match status" value="1"/>
</dbReference>
<evidence type="ECO:0000256" key="12">
    <source>
        <dbReference type="SAM" id="MobiDB-lite"/>
    </source>
</evidence>
<dbReference type="SUPFAM" id="SSF49899">
    <property type="entry name" value="Concanavalin A-like lectins/glucanases"/>
    <property type="match status" value="1"/>
</dbReference>
<dbReference type="EMBL" id="BONY01000024">
    <property type="protein sequence ID" value="GIH06127.1"/>
    <property type="molecule type" value="Genomic_DNA"/>
</dbReference>
<dbReference type="InterPro" id="IPR012291">
    <property type="entry name" value="CBM2_carb-bd_dom_sf"/>
</dbReference>
<sequence>MNDAHVHTRSQSLRRLKMIIGGACAAVLITAGTTAILATPAYAVTVTSNSTGNHGGFFYSFWKDSGNVTMNMNGNGGQYDTQWSNINNFVAGKGWNPGARRSVSYSGSFNPSGNAYLTLYGWTRNPLVEYYIVDSWGTYRPPGGQGFMGTVTSDGGTYDIYRTQRVNAPSIEGTRTFYQYWSVRQSKRVGGTINAGNHFDAWASRGMNLGSHDYQILATEGFQSSGNSNITVGGTTNPPPSSPPPGGGGSCNVSVSRAEDWSDRFNVTFSVSGTNSWVVTIRANGGQSLQNSWNASVSGTSGTLTARPNGNGNNFGITLYKNGNNTTPTASCAAG</sequence>
<gene>
    <name evidence="15" type="ORF">Rhe02_41940</name>
</gene>